<dbReference type="CDD" id="cd23763">
    <property type="entry name" value="ASKHA_ATPase_ROK"/>
    <property type="match status" value="1"/>
</dbReference>
<keyword evidence="2" id="KW-0808">Transferase</keyword>
<dbReference type="EMBL" id="OCMT01000002">
    <property type="protein sequence ID" value="SOD15350.1"/>
    <property type="molecule type" value="Genomic_DNA"/>
</dbReference>
<dbReference type="Proteomes" id="UP000219281">
    <property type="component" value="Unassembled WGS sequence"/>
</dbReference>
<protein>
    <submittedName>
        <fullName evidence="2">Glucokinase</fullName>
    </submittedName>
</protein>
<dbReference type="PANTHER" id="PTHR18964:SF149">
    <property type="entry name" value="BIFUNCTIONAL UDP-N-ACETYLGLUCOSAMINE 2-EPIMERASE_N-ACETYLMANNOSAMINE KINASE"/>
    <property type="match status" value="1"/>
</dbReference>
<dbReference type="PANTHER" id="PTHR18964">
    <property type="entry name" value="ROK (REPRESSOR, ORF, KINASE) FAMILY"/>
    <property type="match status" value="1"/>
</dbReference>
<dbReference type="InterPro" id="IPR000600">
    <property type="entry name" value="ROK"/>
</dbReference>
<sequence>MGNKKLIGVDIGGSHITAGEINVKNWSVLSETRKRLRVNSHGSFESIIHSWTTFLQDFVSADNSTEVFFGIAMPGPFDYEKGVSYIKGLSKYDSLYGRDIKQALADALSVKPANIMFRNDAEAFLHGEIMHQKLSLNGIILGITLGTGLGSAVSVNGVTRDLFRAIVPMGDGIAEDYISARWFERRFEELTKQKLESVEALVNSGDSESKNQIIEEFSNNLGDFVNDFLKEEQGDVVVIGGNIGKSLSMFESGMSKSIENKDVVILQASLWEDAALVGAGCLWEELFLVQNPQ</sequence>
<dbReference type="Pfam" id="PF00480">
    <property type="entry name" value="ROK"/>
    <property type="match status" value="2"/>
</dbReference>
<accession>A0A286A0C6</accession>
<comment type="similarity">
    <text evidence="1">Belongs to the ROK (NagC/XylR) family.</text>
</comment>
<reference evidence="3" key="1">
    <citation type="submission" date="2017-09" db="EMBL/GenBank/DDBJ databases">
        <authorList>
            <person name="Varghese N."/>
            <person name="Submissions S."/>
        </authorList>
    </citation>
    <scope>NUCLEOTIDE SEQUENCE [LARGE SCALE GENOMIC DNA]</scope>
    <source>
        <strain evidence="3">CGMCC 1.12803</strain>
    </source>
</reference>
<dbReference type="SUPFAM" id="SSF53067">
    <property type="entry name" value="Actin-like ATPase domain"/>
    <property type="match status" value="1"/>
</dbReference>
<name>A0A286A0C6_9SPHI</name>
<dbReference type="InterPro" id="IPR043129">
    <property type="entry name" value="ATPase_NBD"/>
</dbReference>
<dbReference type="AlphaFoldDB" id="A0A286A0C6"/>
<proteinExistence type="inferred from homology"/>
<dbReference type="RefSeq" id="WP_097132028.1">
    <property type="nucleotide sequence ID" value="NZ_OCMT01000002.1"/>
</dbReference>
<dbReference type="Gene3D" id="3.30.420.40">
    <property type="match status" value="2"/>
</dbReference>
<gene>
    <name evidence="2" type="ORF">SAMN06297358_2338</name>
</gene>
<evidence type="ECO:0000313" key="2">
    <source>
        <dbReference type="EMBL" id="SOD15350.1"/>
    </source>
</evidence>
<dbReference type="GO" id="GO:0016301">
    <property type="term" value="F:kinase activity"/>
    <property type="evidence" value="ECO:0007669"/>
    <property type="project" value="UniProtKB-KW"/>
</dbReference>
<evidence type="ECO:0000256" key="1">
    <source>
        <dbReference type="ARBA" id="ARBA00006479"/>
    </source>
</evidence>
<keyword evidence="3" id="KW-1185">Reference proteome</keyword>
<evidence type="ECO:0000313" key="3">
    <source>
        <dbReference type="Proteomes" id="UP000219281"/>
    </source>
</evidence>
<dbReference type="OrthoDB" id="49666at2"/>
<keyword evidence="2" id="KW-0418">Kinase</keyword>
<organism evidence="2 3">
    <name type="scientific">Pedobacter xixiisoli</name>
    <dbReference type="NCBI Taxonomy" id="1476464"/>
    <lineage>
        <taxon>Bacteria</taxon>
        <taxon>Pseudomonadati</taxon>
        <taxon>Bacteroidota</taxon>
        <taxon>Sphingobacteriia</taxon>
        <taxon>Sphingobacteriales</taxon>
        <taxon>Sphingobacteriaceae</taxon>
        <taxon>Pedobacter</taxon>
    </lineage>
</organism>